<dbReference type="Gene3D" id="2.60.120.200">
    <property type="match status" value="1"/>
</dbReference>
<feature type="signal peptide" evidence="1">
    <location>
        <begin position="1"/>
        <end position="24"/>
    </location>
</feature>
<keyword evidence="1" id="KW-0732">Signal</keyword>
<protein>
    <submittedName>
        <fullName evidence="3">Alginate lyase</fullName>
        <ecNumber evidence="3">4.2.2.3</ecNumber>
    </submittedName>
</protein>
<keyword evidence="4" id="KW-1185">Reference proteome</keyword>
<name>A0A0A1F4I7_9BURK</name>
<proteinExistence type="predicted"/>
<dbReference type="AlphaFoldDB" id="A0A0A1F4I7"/>
<dbReference type="EMBL" id="CP009962">
    <property type="protein sequence ID" value="AIY39456.1"/>
    <property type="molecule type" value="Genomic_DNA"/>
</dbReference>
<feature type="chain" id="PRO_5001982956" evidence="1">
    <location>
        <begin position="25"/>
        <end position="263"/>
    </location>
</feature>
<dbReference type="OrthoDB" id="1113844at2"/>
<dbReference type="RefSeq" id="WP_038484412.1">
    <property type="nucleotide sequence ID" value="NZ_CP009962.1"/>
</dbReference>
<accession>A0A0A1F4I7</accession>
<organism evidence="3 4">
    <name type="scientific">Collimonas arenae</name>
    <dbReference type="NCBI Taxonomy" id="279058"/>
    <lineage>
        <taxon>Bacteria</taxon>
        <taxon>Pseudomonadati</taxon>
        <taxon>Pseudomonadota</taxon>
        <taxon>Betaproteobacteria</taxon>
        <taxon>Burkholderiales</taxon>
        <taxon>Oxalobacteraceae</taxon>
        <taxon>Collimonas</taxon>
    </lineage>
</organism>
<dbReference type="KEGG" id="care:LT85_0296"/>
<evidence type="ECO:0000313" key="4">
    <source>
        <dbReference type="Proteomes" id="UP000030302"/>
    </source>
</evidence>
<feature type="domain" description="Alginate lyase 2" evidence="2">
    <location>
        <begin position="51"/>
        <end position="262"/>
    </location>
</feature>
<evidence type="ECO:0000256" key="1">
    <source>
        <dbReference type="SAM" id="SignalP"/>
    </source>
</evidence>
<dbReference type="STRING" id="279058.LT85_0296"/>
<evidence type="ECO:0000313" key="3">
    <source>
        <dbReference type="EMBL" id="AIY39456.1"/>
    </source>
</evidence>
<dbReference type="InterPro" id="IPR014895">
    <property type="entry name" value="Alginate_lyase_2"/>
</dbReference>
<keyword evidence="3" id="KW-0456">Lyase</keyword>
<dbReference type="HOGENOM" id="CLU_081538_1_0_4"/>
<dbReference type="Pfam" id="PF08787">
    <property type="entry name" value="Alginate_lyase2"/>
    <property type="match status" value="1"/>
</dbReference>
<sequence>MRVQLCPMFIAGVIGITVSGGACATTAMEAAANTVATAVALNPANPPGKNFNLAPYTLQLPTGSSGSVDTVSGANLAAGYTNQFYFYTDSADGSLIMMDPRTGWTTSGSQHPRTELRENAVWPATGTNLLNATVKVSQVSDHTTIGQIFQGSGPSKPLCELQVTSKGKVQLLLENTNQGGSAKVFPVTSVPLGTRFDYQLQLLNRTVTVTANGVVKTFTADASFAGEKFYFKAGDYDQTAVSGTPDTNAGTIVHFYALAITHK</sequence>
<dbReference type="InterPro" id="IPR013320">
    <property type="entry name" value="ConA-like_dom_sf"/>
</dbReference>
<evidence type="ECO:0000259" key="2">
    <source>
        <dbReference type="Pfam" id="PF08787"/>
    </source>
</evidence>
<gene>
    <name evidence="3" type="ORF">LT85_0296</name>
</gene>
<dbReference type="EC" id="4.2.2.3" evidence="3"/>
<dbReference type="PROSITE" id="PS51257">
    <property type="entry name" value="PROKAR_LIPOPROTEIN"/>
    <property type="match status" value="1"/>
</dbReference>
<dbReference type="Proteomes" id="UP000030302">
    <property type="component" value="Chromosome"/>
</dbReference>
<dbReference type="GO" id="GO:0045135">
    <property type="term" value="F:poly(beta-D-mannuronate) lyase activity"/>
    <property type="evidence" value="ECO:0007669"/>
    <property type="project" value="UniProtKB-EC"/>
</dbReference>
<dbReference type="SUPFAM" id="SSF49899">
    <property type="entry name" value="Concanavalin A-like lectins/glucanases"/>
    <property type="match status" value="1"/>
</dbReference>
<reference evidence="4" key="1">
    <citation type="journal article" date="2014" name="Soil Biol. Biochem.">
        <title>Structure and function of bacterial communities in ageing soils: Insights from the Mendocino ecological staircase.</title>
        <authorList>
            <person name="Uroz S."/>
            <person name="Tech J.J."/>
            <person name="Sawaya N.A."/>
            <person name="Frey-Klett P."/>
            <person name="Leveau J.H.J."/>
        </authorList>
    </citation>
    <scope>NUCLEOTIDE SEQUENCE [LARGE SCALE GENOMIC DNA]</scope>
    <source>
        <strain evidence="4">Cal35</strain>
    </source>
</reference>